<keyword evidence="5" id="KW-0964">Secreted</keyword>
<keyword evidence="3 5" id="KW-0175">Coiled coil</keyword>
<evidence type="ECO:0000259" key="7">
    <source>
        <dbReference type="Pfam" id="PF07195"/>
    </source>
</evidence>
<dbReference type="RefSeq" id="WP_109679167.1">
    <property type="nucleotide sequence ID" value="NZ_CP086615.1"/>
</dbReference>
<evidence type="ECO:0000313" key="9">
    <source>
        <dbReference type="Proteomes" id="UP000245474"/>
    </source>
</evidence>
<dbReference type="Pfam" id="PF07195">
    <property type="entry name" value="FliD_C"/>
    <property type="match status" value="1"/>
</dbReference>
<dbReference type="GO" id="GO:0009421">
    <property type="term" value="C:bacterial-type flagellum filament cap"/>
    <property type="evidence" value="ECO:0007669"/>
    <property type="project" value="InterPro"/>
</dbReference>
<evidence type="ECO:0000256" key="1">
    <source>
        <dbReference type="ARBA" id="ARBA00009764"/>
    </source>
</evidence>
<keyword evidence="8" id="KW-0969">Cilium</keyword>
<dbReference type="PANTHER" id="PTHR30288">
    <property type="entry name" value="FLAGELLAR CAP/ASSEMBLY PROTEIN FLID"/>
    <property type="match status" value="1"/>
</dbReference>
<comment type="similarity">
    <text evidence="1 5">Belongs to the FliD family.</text>
</comment>
<comment type="subunit">
    <text evidence="2 5">Homopentamer.</text>
</comment>
<accession>A0A2U2MZK5</accession>
<feature type="coiled-coil region" evidence="5">
    <location>
        <begin position="610"/>
        <end position="644"/>
    </location>
</feature>
<dbReference type="GO" id="GO:0007155">
    <property type="term" value="P:cell adhesion"/>
    <property type="evidence" value="ECO:0007669"/>
    <property type="project" value="InterPro"/>
</dbReference>
<keyword evidence="8" id="KW-0966">Cell projection</keyword>
<organism evidence="8 9">
    <name type="scientific">Sediminicurvatus halobius</name>
    <dbReference type="NCBI Taxonomy" id="2182432"/>
    <lineage>
        <taxon>Bacteria</taxon>
        <taxon>Pseudomonadati</taxon>
        <taxon>Pseudomonadota</taxon>
        <taxon>Gammaproteobacteria</taxon>
        <taxon>Chromatiales</taxon>
        <taxon>Ectothiorhodospiraceae</taxon>
        <taxon>Sediminicurvatus</taxon>
    </lineage>
</organism>
<comment type="subcellular location">
    <subcellularLocation>
        <location evidence="5">Secreted</location>
    </subcellularLocation>
    <subcellularLocation>
        <location evidence="5">Bacterial flagellum</location>
    </subcellularLocation>
</comment>
<dbReference type="InterPro" id="IPR010809">
    <property type="entry name" value="FliD_C"/>
</dbReference>
<dbReference type="Pfam" id="PF02465">
    <property type="entry name" value="FliD_N"/>
    <property type="match status" value="1"/>
</dbReference>
<keyword evidence="9" id="KW-1185">Reference proteome</keyword>
<keyword evidence="4 5" id="KW-0975">Bacterial flagellum</keyword>
<dbReference type="EMBL" id="QFFI01000020">
    <property type="protein sequence ID" value="PWG62300.1"/>
    <property type="molecule type" value="Genomic_DNA"/>
</dbReference>
<protein>
    <recommendedName>
        <fullName evidence="5">Flagellar hook-associated protein 2</fullName>
        <shortName evidence="5">HAP2</shortName>
    </recommendedName>
    <alternativeName>
        <fullName evidence="5">Flagellar cap protein</fullName>
    </alternativeName>
</protein>
<comment type="caution">
    <text evidence="8">The sequence shown here is derived from an EMBL/GenBank/DDBJ whole genome shotgun (WGS) entry which is preliminary data.</text>
</comment>
<evidence type="ECO:0000259" key="6">
    <source>
        <dbReference type="Pfam" id="PF02465"/>
    </source>
</evidence>
<dbReference type="GO" id="GO:0009424">
    <property type="term" value="C:bacterial-type flagellum hook"/>
    <property type="evidence" value="ECO:0007669"/>
    <property type="project" value="UniProtKB-UniRule"/>
</dbReference>
<gene>
    <name evidence="8" type="ORF">DEM34_12555</name>
</gene>
<comment type="function">
    <text evidence="5">Required for morphogenesis and for the elongation of the flagellar filament by facilitating polymerization of the flagellin monomers at the tip of growing filament. Forms a capping structure, which prevents flagellin subunits (transported through the central channel of the flagellum) from leaking out without polymerization at the distal end.</text>
</comment>
<evidence type="ECO:0000256" key="3">
    <source>
        <dbReference type="ARBA" id="ARBA00023054"/>
    </source>
</evidence>
<dbReference type="InterPro" id="IPR003481">
    <property type="entry name" value="FliD_N"/>
</dbReference>
<evidence type="ECO:0000256" key="5">
    <source>
        <dbReference type="RuleBase" id="RU362066"/>
    </source>
</evidence>
<dbReference type="PANTHER" id="PTHR30288:SF0">
    <property type="entry name" value="FLAGELLAR HOOK-ASSOCIATED PROTEIN 2"/>
    <property type="match status" value="1"/>
</dbReference>
<feature type="domain" description="Flagellar hook-associated protein 2 C-terminal" evidence="7">
    <location>
        <begin position="240"/>
        <end position="654"/>
    </location>
</feature>
<name>A0A2U2MZK5_9GAMM</name>
<proteinExistence type="inferred from homology"/>
<evidence type="ECO:0000256" key="2">
    <source>
        <dbReference type="ARBA" id="ARBA00011255"/>
    </source>
</evidence>
<evidence type="ECO:0000256" key="4">
    <source>
        <dbReference type="ARBA" id="ARBA00023143"/>
    </source>
</evidence>
<sequence length="679" mass="69979">MASISSLGVGSGLDIRSLVDQLVAAERAPRENRINSQQQRFETRLSALGQVKSALSDFRGTVRDLSSIDAFQKMKATSSDSDALSVSAESGAETGRYDIGVNRLADAQGAASSAFAARSSAVGSGTLTFRFGEVTTDGTGAVTGFAENTERGAVDIEIPGSANTVEDVRDAVNAAEIGVRASIVNDGSGERLVFSSSETGAANGFVVEAADDDGNNTDNAGLSRLAFNTAATNLEQTRAAQDAELTVDGLTITRASNTVDDLFEGVTLTLNGTTETAARVEISENRAAAKKQIQGFVDAYNGLQETLGKLTSYDAETDQAGPLNGDALVRSIQSGLRSTLGQTLGELEGTGLRSLADLGITTTRSGALEVDDARLDAALDENFDAVGALFAPTGLTGNADNVAYESSRSATQAGEYGVNVSALATRGTLTGGDISGSFPLEITDANDGLRFEIDGVQTAALNLTQGSYADGDALAAEIQSRINGDSNLRDAGISVSVAFNGTGLEITSSRYGSESAVELVSADAAGDFGLTVGDRAQGTDVQGTIGGREAEGFGRFLTGLEGPAEGLKLEITGEATGDRGSVIFSTGLMGELDRQISSFIDSDGTLSSSTESLNNRLEGLADDRQRLEDRMDRIERRYTEQFSAMDALVAELNQTSTFLSQQLSGLPGAGGSGGGGGLG</sequence>
<reference evidence="8 9" key="1">
    <citation type="submission" date="2018-05" db="EMBL/GenBank/DDBJ databases">
        <title>Spiribacter halobius sp. nov., a moderately halophilic bacterium isolated from marine solar saltern.</title>
        <authorList>
            <person name="Zheng W.-S."/>
            <person name="Lu D.-C."/>
            <person name="Du Z.-J."/>
        </authorList>
    </citation>
    <scope>NUCLEOTIDE SEQUENCE [LARGE SCALE GENOMIC DNA]</scope>
    <source>
        <strain evidence="8 9">E85</strain>
    </source>
</reference>
<dbReference type="AlphaFoldDB" id="A0A2U2MZK5"/>
<dbReference type="OrthoDB" id="5980200at2"/>
<dbReference type="InterPro" id="IPR040026">
    <property type="entry name" value="FliD"/>
</dbReference>
<dbReference type="Proteomes" id="UP000245474">
    <property type="component" value="Unassembled WGS sequence"/>
</dbReference>
<evidence type="ECO:0000313" key="8">
    <source>
        <dbReference type="EMBL" id="PWG62300.1"/>
    </source>
</evidence>
<dbReference type="GO" id="GO:0005576">
    <property type="term" value="C:extracellular region"/>
    <property type="evidence" value="ECO:0007669"/>
    <property type="project" value="UniProtKB-SubCell"/>
</dbReference>
<keyword evidence="8" id="KW-0282">Flagellum</keyword>
<feature type="domain" description="Flagellar hook-associated protein 2 N-terminal" evidence="6">
    <location>
        <begin position="11"/>
        <end position="108"/>
    </location>
</feature>
<dbReference type="GO" id="GO:0071973">
    <property type="term" value="P:bacterial-type flagellum-dependent cell motility"/>
    <property type="evidence" value="ECO:0007669"/>
    <property type="project" value="TreeGrafter"/>
</dbReference>